<protein>
    <submittedName>
        <fullName evidence="3">Phytoene dehydrogenase-related protein</fullName>
    </submittedName>
</protein>
<feature type="domain" description="Amine oxidase" evidence="2">
    <location>
        <begin position="14"/>
        <end position="291"/>
    </location>
</feature>
<dbReference type="PANTHER" id="PTHR43734">
    <property type="entry name" value="PHYTOENE DESATURASE"/>
    <property type="match status" value="1"/>
</dbReference>
<keyword evidence="4" id="KW-1185">Reference proteome</keyword>
<gene>
    <name evidence="3" type="ORF">SAMN05421773_105261</name>
</gene>
<dbReference type="PANTHER" id="PTHR43734:SF1">
    <property type="entry name" value="PHYTOENE DESATURASE"/>
    <property type="match status" value="1"/>
</dbReference>
<evidence type="ECO:0000259" key="2">
    <source>
        <dbReference type="Pfam" id="PF01593"/>
    </source>
</evidence>
<dbReference type="OrthoDB" id="9774675at2"/>
<sequence>MARIAVVGAGMGALAAAARLATAGHRVTVYERTGTHGGALRRYRRDGFAFDTGPGLLHLPAVWRDLFLKTGRQPLEECVPLHRVDPAAEHRFADGTVVRLPGLSRGGVRQALDAALGPGTGDRWAALLDRARESWERTRRPLLEEPLTPDPGRRAAAAAGHWPPARRSLRPAAWRRRRPPSLAAVARDELRDPRLAALLGSVVSAYGVDPGTAPAHAAVLAYVEETFGSWYPEGGMRALADAVHRRCLDRGVRFVFGAEATGVLERDGRASGVQLADGRREPADHVVWGAPGLGAPARGTGRCTLLLALRGPRPADTAHRTVLHSGNPDPDPDGGPRAPRTVTVLRPDDPALRPDDGHEAVVLSAPVPAPGPGPGPGPGPEDWAAFGERMLDAAEAAGLRLRARIRWRELRTPADVARETGMPGGLVPPPALAGGGGAWLAAPNTGRLPGAYRVGGLAHPGGGLAHAGMSGAMAAGLITEGPHWRGSS</sequence>
<dbReference type="Proteomes" id="UP000199207">
    <property type="component" value="Unassembled WGS sequence"/>
</dbReference>
<dbReference type="STRING" id="910347.SAMN05421773_105261"/>
<dbReference type="EMBL" id="FOLM01000005">
    <property type="protein sequence ID" value="SFC73173.1"/>
    <property type="molecule type" value="Genomic_DNA"/>
</dbReference>
<dbReference type="Gene3D" id="3.50.50.60">
    <property type="entry name" value="FAD/NAD(P)-binding domain"/>
    <property type="match status" value="2"/>
</dbReference>
<evidence type="ECO:0000256" key="1">
    <source>
        <dbReference type="SAM" id="MobiDB-lite"/>
    </source>
</evidence>
<dbReference type="Pfam" id="PF01593">
    <property type="entry name" value="Amino_oxidase"/>
    <property type="match status" value="1"/>
</dbReference>
<feature type="region of interest" description="Disordered" evidence="1">
    <location>
        <begin position="317"/>
        <end position="356"/>
    </location>
</feature>
<dbReference type="AlphaFoldDB" id="A0A1I1LSB0"/>
<feature type="region of interest" description="Disordered" evidence="1">
    <location>
        <begin position="143"/>
        <end position="173"/>
    </location>
</feature>
<dbReference type="InterPro" id="IPR036188">
    <property type="entry name" value="FAD/NAD-bd_sf"/>
</dbReference>
<accession>A0A1I1LSB0</accession>
<proteinExistence type="predicted"/>
<reference evidence="3 4" key="1">
    <citation type="submission" date="2016-10" db="EMBL/GenBank/DDBJ databases">
        <authorList>
            <person name="de Groot N.N."/>
        </authorList>
    </citation>
    <scope>NUCLEOTIDE SEQUENCE [LARGE SCALE GENOMIC DNA]</scope>
    <source>
        <strain evidence="3 4">CGMCC 4.5739</strain>
    </source>
</reference>
<dbReference type="GO" id="GO:0016491">
    <property type="term" value="F:oxidoreductase activity"/>
    <property type="evidence" value="ECO:0007669"/>
    <property type="project" value="InterPro"/>
</dbReference>
<organism evidence="3 4">
    <name type="scientific">Streptomyces aidingensis</name>
    <dbReference type="NCBI Taxonomy" id="910347"/>
    <lineage>
        <taxon>Bacteria</taxon>
        <taxon>Bacillati</taxon>
        <taxon>Actinomycetota</taxon>
        <taxon>Actinomycetes</taxon>
        <taxon>Kitasatosporales</taxon>
        <taxon>Streptomycetaceae</taxon>
        <taxon>Streptomyces</taxon>
    </lineage>
</organism>
<evidence type="ECO:0000313" key="4">
    <source>
        <dbReference type="Proteomes" id="UP000199207"/>
    </source>
</evidence>
<name>A0A1I1LSB0_9ACTN</name>
<feature type="compositionally biased region" description="Low complexity" evidence="1">
    <location>
        <begin position="154"/>
        <end position="166"/>
    </location>
</feature>
<dbReference type="RefSeq" id="WP_093838822.1">
    <property type="nucleotide sequence ID" value="NZ_FOLM01000005.1"/>
</dbReference>
<evidence type="ECO:0000313" key="3">
    <source>
        <dbReference type="EMBL" id="SFC73173.1"/>
    </source>
</evidence>
<feature type="compositionally biased region" description="Basic and acidic residues" evidence="1">
    <location>
        <begin position="346"/>
        <end position="356"/>
    </location>
</feature>
<dbReference type="SUPFAM" id="SSF51905">
    <property type="entry name" value="FAD/NAD(P)-binding domain"/>
    <property type="match status" value="1"/>
</dbReference>
<dbReference type="InterPro" id="IPR002937">
    <property type="entry name" value="Amino_oxidase"/>
</dbReference>